<feature type="transmembrane region" description="Helical" evidence="2">
    <location>
        <begin position="115"/>
        <end position="137"/>
    </location>
</feature>
<feature type="transmembrane region" description="Helical" evidence="2">
    <location>
        <begin position="184"/>
        <end position="205"/>
    </location>
</feature>
<evidence type="ECO:0008006" key="5">
    <source>
        <dbReference type="Google" id="ProtNLM"/>
    </source>
</evidence>
<dbReference type="Gene3D" id="2.60.40.10">
    <property type="entry name" value="Immunoglobulins"/>
    <property type="match status" value="1"/>
</dbReference>
<sequence>MVWKAATGVAVQETGQGAGRDAGRGAGRSGHEGGCTCGNCPHGAREGHRRAVAEFLSKRDELASGRGLPAAVAYSAGASRQWVSDELTQSADVVAERGRAEGEVWLGLVWRRTVIAVWGVVLVLLLVQTLTAIGAGWTAARTAGLVAAVVVSALLTGASWFHRARGGVLAPVIGEDNRLSTSRAVAVGWVLFVVHAVLVLAGRLAGASSPDERDTLIAGLDLARGAGIVTVLAVVCAIAVLVRRVVGLRVLGQRLQKVRADRPRAADLLTDDSGRGSFADIQYVVVGAVALVFAAVRLARRPEQLPDLPWGLAVMVLVSAATYVAGKYAEGGRPVILSVVRAREAGDLDAPIRTGDDIEIRGAGFVPPGAQGADRLSRMVVRIGAVHVHVPLVPVPGGFSNPSDAVLTVPVPADVEPGRVDVQVVTAAGLETNRVGIDVTE</sequence>
<feature type="transmembrane region" description="Helical" evidence="2">
    <location>
        <begin position="225"/>
        <end position="246"/>
    </location>
</feature>
<evidence type="ECO:0000256" key="1">
    <source>
        <dbReference type="SAM" id="MobiDB-lite"/>
    </source>
</evidence>
<dbReference type="InterPro" id="IPR013783">
    <property type="entry name" value="Ig-like_fold"/>
</dbReference>
<keyword evidence="2" id="KW-0812">Transmembrane</keyword>
<evidence type="ECO:0000313" key="3">
    <source>
        <dbReference type="EMBL" id="MDQ1026722.1"/>
    </source>
</evidence>
<organism evidence="3 4">
    <name type="scientific">Streptomyces umbrinus</name>
    <dbReference type="NCBI Taxonomy" id="67370"/>
    <lineage>
        <taxon>Bacteria</taxon>
        <taxon>Bacillati</taxon>
        <taxon>Actinomycetota</taxon>
        <taxon>Actinomycetes</taxon>
        <taxon>Kitasatosporales</taxon>
        <taxon>Streptomycetaceae</taxon>
        <taxon>Streptomyces</taxon>
        <taxon>Streptomyces phaeochromogenes group</taxon>
    </lineage>
</organism>
<dbReference type="EMBL" id="JAUSZI010000002">
    <property type="protein sequence ID" value="MDQ1026722.1"/>
    <property type="molecule type" value="Genomic_DNA"/>
</dbReference>
<protein>
    <recommendedName>
        <fullName evidence="5">Integral membrane protein</fullName>
    </recommendedName>
</protein>
<dbReference type="Proteomes" id="UP001230328">
    <property type="component" value="Unassembled WGS sequence"/>
</dbReference>
<reference evidence="3 4" key="1">
    <citation type="submission" date="2023-07" db="EMBL/GenBank/DDBJ databases">
        <title>Comparative genomics of wheat-associated soil bacteria to identify genetic determinants of phenazine resistance.</title>
        <authorList>
            <person name="Mouncey N."/>
        </authorList>
    </citation>
    <scope>NUCLEOTIDE SEQUENCE [LARGE SCALE GENOMIC DNA]</scope>
    <source>
        <strain evidence="3 4">V2I4</strain>
    </source>
</reference>
<feature type="region of interest" description="Disordered" evidence="1">
    <location>
        <begin position="14"/>
        <end position="35"/>
    </location>
</feature>
<evidence type="ECO:0000256" key="2">
    <source>
        <dbReference type="SAM" id="Phobius"/>
    </source>
</evidence>
<accession>A0ABU0STS9</accession>
<gene>
    <name evidence="3" type="ORF">QF035_004304</name>
</gene>
<feature type="transmembrane region" description="Helical" evidence="2">
    <location>
        <begin position="278"/>
        <end position="296"/>
    </location>
</feature>
<feature type="compositionally biased region" description="Gly residues" evidence="1">
    <location>
        <begin position="16"/>
        <end position="35"/>
    </location>
</feature>
<keyword evidence="2" id="KW-1133">Transmembrane helix</keyword>
<feature type="transmembrane region" description="Helical" evidence="2">
    <location>
        <begin position="143"/>
        <end position="163"/>
    </location>
</feature>
<name>A0ABU0STS9_9ACTN</name>
<keyword evidence="4" id="KW-1185">Reference proteome</keyword>
<evidence type="ECO:0000313" key="4">
    <source>
        <dbReference type="Proteomes" id="UP001230328"/>
    </source>
</evidence>
<keyword evidence="2" id="KW-0472">Membrane</keyword>
<comment type="caution">
    <text evidence="3">The sequence shown here is derived from an EMBL/GenBank/DDBJ whole genome shotgun (WGS) entry which is preliminary data.</text>
</comment>
<proteinExistence type="predicted"/>
<feature type="transmembrane region" description="Helical" evidence="2">
    <location>
        <begin position="308"/>
        <end position="326"/>
    </location>
</feature>